<reference evidence="2" key="1">
    <citation type="submission" date="2020-02" db="EMBL/GenBank/DDBJ databases">
        <authorList>
            <person name="Meier V. D."/>
        </authorList>
    </citation>
    <scope>NUCLEOTIDE SEQUENCE</scope>
    <source>
        <strain evidence="2">AVDCRST_MAG19</strain>
    </source>
</reference>
<dbReference type="EMBL" id="CADCWL010000035">
    <property type="protein sequence ID" value="CAA9551072.1"/>
    <property type="molecule type" value="Genomic_DNA"/>
</dbReference>
<accession>A0A6J4UM93</accession>
<organism evidence="2">
    <name type="scientific">uncultured Thermomicrobiales bacterium</name>
    <dbReference type="NCBI Taxonomy" id="1645740"/>
    <lineage>
        <taxon>Bacteria</taxon>
        <taxon>Pseudomonadati</taxon>
        <taxon>Thermomicrobiota</taxon>
        <taxon>Thermomicrobia</taxon>
        <taxon>Thermomicrobiales</taxon>
        <taxon>environmental samples</taxon>
    </lineage>
</organism>
<sequence>EPGAAGGRSDDGDPPPVSCCPAADSLSPSADHPSSKEASSPCL</sequence>
<protein>
    <submittedName>
        <fullName evidence="2">Uncharacterized protein</fullName>
    </submittedName>
</protein>
<proteinExistence type="predicted"/>
<dbReference type="AlphaFoldDB" id="A0A6J4UM93"/>
<feature type="region of interest" description="Disordered" evidence="1">
    <location>
        <begin position="1"/>
        <end position="43"/>
    </location>
</feature>
<feature type="non-terminal residue" evidence="2">
    <location>
        <position position="43"/>
    </location>
</feature>
<feature type="non-terminal residue" evidence="2">
    <location>
        <position position="1"/>
    </location>
</feature>
<gene>
    <name evidence="2" type="ORF">AVDCRST_MAG19-821</name>
</gene>
<name>A0A6J4UM93_9BACT</name>
<evidence type="ECO:0000256" key="1">
    <source>
        <dbReference type="SAM" id="MobiDB-lite"/>
    </source>
</evidence>
<evidence type="ECO:0000313" key="2">
    <source>
        <dbReference type="EMBL" id="CAA9551072.1"/>
    </source>
</evidence>